<dbReference type="GO" id="GO:0003908">
    <property type="term" value="F:methylated-DNA-[protein]-cysteine S-methyltransferase activity"/>
    <property type="evidence" value="ECO:0007669"/>
    <property type="project" value="UniProtKB-UniRule"/>
</dbReference>
<reference evidence="11 12" key="1">
    <citation type="journal article" date="2018" name="Genome Announc.">
        <title>Ignatzschineria cameli sp. nov., isolated from necrotic foot tissue of dromedaries (Camelus dromedarius) and associated maggots (Wohlfahrtia species) in Dubai.</title>
        <authorList>
            <person name="Tsang C.C."/>
            <person name="Tang J.Y."/>
            <person name="Fong J.Y."/>
            <person name="Kinne J."/>
            <person name="Lee H.H."/>
            <person name="Joseph M."/>
            <person name="Jose S."/>
            <person name="Schuster R.K."/>
            <person name="Tang Y."/>
            <person name="Sivakumar S."/>
            <person name="Chen J.H."/>
            <person name="Teng J.L."/>
            <person name="Lau S.K."/>
            <person name="Wernery U."/>
            <person name="Woo P.C."/>
        </authorList>
    </citation>
    <scope>NUCLEOTIDE SEQUENCE [LARGE SCALE GENOMIC DNA]</scope>
    <source>
        <strain evidence="11 12">KCTC 22643</strain>
    </source>
</reference>
<dbReference type="PANTHER" id="PTHR10815">
    <property type="entry name" value="METHYLATED-DNA--PROTEIN-CYSTEINE METHYLTRANSFERASE"/>
    <property type="match status" value="1"/>
</dbReference>
<dbReference type="Gene3D" id="1.10.10.10">
    <property type="entry name" value="Winged helix-like DNA-binding domain superfamily/Winged helix DNA-binding domain"/>
    <property type="match status" value="1"/>
</dbReference>
<evidence type="ECO:0000256" key="6">
    <source>
        <dbReference type="ARBA" id="ARBA00022763"/>
    </source>
</evidence>
<protein>
    <recommendedName>
        <fullName evidence="9">Methylated-DNA--protein-cysteine methyltransferase</fullName>
        <ecNumber evidence="9">2.1.1.63</ecNumber>
    </recommendedName>
    <alternativeName>
        <fullName evidence="9">6-O-methylguanine-DNA methyltransferase</fullName>
        <shortName evidence="9">MGMT</shortName>
    </alternativeName>
    <alternativeName>
        <fullName evidence="9">O-6-methylguanine-DNA-alkyltransferase</fullName>
    </alternativeName>
</protein>
<comment type="catalytic activity">
    <reaction evidence="1 9">
        <text>a 4-O-methyl-thymidine in DNA + L-cysteinyl-[protein] = a thymidine in DNA + S-methyl-L-cysteinyl-[protein]</text>
        <dbReference type="Rhea" id="RHEA:53428"/>
        <dbReference type="Rhea" id="RHEA-COMP:10131"/>
        <dbReference type="Rhea" id="RHEA-COMP:10132"/>
        <dbReference type="Rhea" id="RHEA-COMP:13555"/>
        <dbReference type="Rhea" id="RHEA-COMP:13556"/>
        <dbReference type="ChEBI" id="CHEBI:29950"/>
        <dbReference type="ChEBI" id="CHEBI:82612"/>
        <dbReference type="ChEBI" id="CHEBI:137386"/>
        <dbReference type="ChEBI" id="CHEBI:137387"/>
        <dbReference type="EC" id="2.1.1.63"/>
    </reaction>
</comment>
<feature type="active site" description="Nucleophile; methyl group acceptor" evidence="9">
    <location>
        <position position="147"/>
    </location>
</feature>
<evidence type="ECO:0000256" key="4">
    <source>
        <dbReference type="ARBA" id="ARBA00022603"/>
    </source>
</evidence>
<evidence type="ECO:0000259" key="10">
    <source>
        <dbReference type="Pfam" id="PF01035"/>
    </source>
</evidence>
<keyword evidence="3 9" id="KW-0963">Cytoplasm</keyword>
<keyword evidence="6 9" id="KW-0227">DNA damage</keyword>
<evidence type="ECO:0000313" key="12">
    <source>
        <dbReference type="Proteomes" id="UP000244948"/>
    </source>
</evidence>
<proteinExistence type="inferred from homology"/>
<dbReference type="FunFam" id="1.10.10.10:FF:000214">
    <property type="entry name" value="Methylated-DNA--protein-cysteine methyltransferase"/>
    <property type="match status" value="1"/>
</dbReference>
<evidence type="ECO:0000256" key="8">
    <source>
        <dbReference type="ARBA" id="ARBA00049348"/>
    </source>
</evidence>
<dbReference type="GO" id="GO:0032259">
    <property type="term" value="P:methylation"/>
    <property type="evidence" value="ECO:0007669"/>
    <property type="project" value="UniProtKB-KW"/>
</dbReference>
<dbReference type="GO" id="GO:0005737">
    <property type="term" value="C:cytoplasm"/>
    <property type="evidence" value="ECO:0007669"/>
    <property type="project" value="UniProtKB-SubCell"/>
</dbReference>
<dbReference type="Proteomes" id="UP000244948">
    <property type="component" value="Unassembled WGS sequence"/>
</dbReference>
<dbReference type="HAMAP" id="MF_00772">
    <property type="entry name" value="OGT"/>
    <property type="match status" value="1"/>
</dbReference>
<evidence type="ECO:0000256" key="9">
    <source>
        <dbReference type="HAMAP-Rule" id="MF_00772"/>
    </source>
</evidence>
<comment type="subcellular location">
    <subcellularLocation>
        <location evidence="9">Cytoplasm</location>
    </subcellularLocation>
</comment>
<dbReference type="CDD" id="cd06445">
    <property type="entry name" value="ATase"/>
    <property type="match status" value="1"/>
</dbReference>
<comment type="catalytic activity">
    <reaction evidence="8 9">
        <text>a 6-O-methyl-2'-deoxyguanosine in DNA + L-cysteinyl-[protein] = S-methyl-L-cysteinyl-[protein] + a 2'-deoxyguanosine in DNA</text>
        <dbReference type="Rhea" id="RHEA:24000"/>
        <dbReference type="Rhea" id="RHEA-COMP:10131"/>
        <dbReference type="Rhea" id="RHEA-COMP:10132"/>
        <dbReference type="Rhea" id="RHEA-COMP:11367"/>
        <dbReference type="Rhea" id="RHEA-COMP:11368"/>
        <dbReference type="ChEBI" id="CHEBI:29950"/>
        <dbReference type="ChEBI" id="CHEBI:82612"/>
        <dbReference type="ChEBI" id="CHEBI:85445"/>
        <dbReference type="ChEBI" id="CHEBI:85448"/>
        <dbReference type="EC" id="2.1.1.63"/>
    </reaction>
</comment>
<evidence type="ECO:0000256" key="2">
    <source>
        <dbReference type="ARBA" id="ARBA00008711"/>
    </source>
</evidence>
<dbReference type="AlphaFoldDB" id="A0A2U2APK9"/>
<sequence length="197" mass="21933">MPHGDGGFQWGNQDIDRDLNHRLATIWERDAKEIIDLSDLSDFSSHSNYSKHFKFTQSASSDSSERLIYKAISELSAYFSGTLQQFTIPLLLKGTPFQQKVWQTLITIPYGKVASYREVAEMINRPGATRAVGSANGKNPLPIIIPCHRVIASDGSLGGYSGGLMTKIALLEQEGFTITAEKKRLRVVPRESVLFQE</sequence>
<dbReference type="EMBL" id="QEWR01000002">
    <property type="protein sequence ID" value="PWD85141.1"/>
    <property type="molecule type" value="Genomic_DNA"/>
</dbReference>
<dbReference type="PROSITE" id="PS00374">
    <property type="entry name" value="MGMT"/>
    <property type="match status" value="1"/>
</dbReference>
<keyword evidence="4 9" id="KW-0489">Methyltransferase</keyword>
<dbReference type="InterPro" id="IPR014048">
    <property type="entry name" value="MethylDNA_cys_MeTrfase_DNA-bd"/>
</dbReference>
<evidence type="ECO:0000256" key="3">
    <source>
        <dbReference type="ARBA" id="ARBA00022490"/>
    </source>
</evidence>
<dbReference type="EC" id="2.1.1.63" evidence="9"/>
<evidence type="ECO:0000256" key="1">
    <source>
        <dbReference type="ARBA" id="ARBA00001286"/>
    </source>
</evidence>
<evidence type="ECO:0000256" key="7">
    <source>
        <dbReference type="ARBA" id="ARBA00023204"/>
    </source>
</evidence>
<dbReference type="SUPFAM" id="SSF53155">
    <property type="entry name" value="Methylated DNA-protein cysteine methyltransferase domain"/>
    <property type="match status" value="1"/>
</dbReference>
<keyword evidence="7 9" id="KW-0234">DNA repair</keyword>
<evidence type="ECO:0000256" key="5">
    <source>
        <dbReference type="ARBA" id="ARBA00022679"/>
    </source>
</evidence>
<accession>A0A2U2APK9</accession>
<dbReference type="InterPro" id="IPR036388">
    <property type="entry name" value="WH-like_DNA-bd_sf"/>
</dbReference>
<comment type="function">
    <text evidence="9">Involved in the cellular defense against the biological effects of O6-methylguanine (O6-MeG) and O4-methylthymine (O4-MeT) in DNA. Repairs the methylated nucleobase in DNA by stoichiometrically transferring the methyl group to a cysteine residue in the enzyme. This is a suicide reaction: the enzyme is irreversibly inactivated.</text>
</comment>
<dbReference type="GO" id="GO:0006307">
    <property type="term" value="P:DNA alkylation repair"/>
    <property type="evidence" value="ECO:0007669"/>
    <property type="project" value="UniProtKB-UniRule"/>
</dbReference>
<evidence type="ECO:0000313" key="11">
    <source>
        <dbReference type="EMBL" id="PWD85141.1"/>
    </source>
</evidence>
<comment type="miscellaneous">
    <text evidence="9">This enzyme catalyzes only one turnover and therefore is not strictly catalytic. According to one definition, an enzyme is a biocatalyst that acts repeatedly and over many reaction cycles.</text>
</comment>
<dbReference type="PANTHER" id="PTHR10815:SF13">
    <property type="entry name" value="METHYLATED-DNA--PROTEIN-CYSTEINE METHYLTRANSFERASE"/>
    <property type="match status" value="1"/>
</dbReference>
<dbReference type="NCBIfam" id="TIGR00589">
    <property type="entry name" value="ogt"/>
    <property type="match status" value="1"/>
</dbReference>
<feature type="domain" description="Methylated-DNA-[protein]-cysteine S-methyltransferase DNA binding" evidence="10">
    <location>
        <begin position="96"/>
        <end position="175"/>
    </location>
</feature>
<dbReference type="Pfam" id="PF01035">
    <property type="entry name" value="DNA_binding_1"/>
    <property type="match status" value="1"/>
</dbReference>
<dbReference type="InterPro" id="IPR023546">
    <property type="entry name" value="MGMT"/>
</dbReference>
<comment type="similarity">
    <text evidence="2 9">Belongs to the MGMT family.</text>
</comment>
<gene>
    <name evidence="11" type="ORF">DC082_04850</name>
</gene>
<organism evidence="11 12">
    <name type="scientific">Ignatzschineria indica</name>
    <dbReference type="NCBI Taxonomy" id="472583"/>
    <lineage>
        <taxon>Bacteria</taxon>
        <taxon>Pseudomonadati</taxon>
        <taxon>Pseudomonadota</taxon>
        <taxon>Gammaproteobacteria</taxon>
        <taxon>Cardiobacteriales</taxon>
        <taxon>Ignatzschineriaceae</taxon>
        <taxon>Ignatzschineria</taxon>
    </lineage>
</organism>
<dbReference type="SUPFAM" id="SSF46767">
    <property type="entry name" value="Methylated DNA-protein cysteine methyltransferase, C-terminal domain"/>
    <property type="match status" value="1"/>
</dbReference>
<name>A0A2U2APK9_9GAMM</name>
<dbReference type="InterPro" id="IPR036631">
    <property type="entry name" value="MGMT_N_sf"/>
</dbReference>
<comment type="caution">
    <text evidence="11">The sequence shown here is derived from an EMBL/GenBank/DDBJ whole genome shotgun (WGS) entry which is preliminary data.</text>
</comment>
<dbReference type="InterPro" id="IPR036217">
    <property type="entry name" value="MethylDNA_cys_MeTrfase_DNAb"/>
</dbReference>
<dbReference type="InterPro" id="IPR001497">
    <property type="entry name" value="MethylDNA_cys_MeTrfase_AS"/>
</dbReference>
<keyword evidence="5 9" id="KW-0808">Transferase</keyword>
<keyword evidence="12" id="KW-1185">Reference proteome</keyword>